<sequence>MTTKSNTSPQVHCSEEVRCHCGQLVARIVEGGLELKCKRCRRLLVIPFASIGGWPVHAN</sequence>
<gene>
    <name evidence="1" type="ORF">NITMOv2_0906</name>
</gene>
<protein>
    <recommendedName>
        <fullName evidence="3">Mu-like prophage FluMu protein com (Modular protein)</fullName>
    </recommendedName>
</protein>
<evidence type="ECO:0000313" key="1">
    <source>
        <dbReference type="EMBL" id="ALA57341.1"/>
    </source>
</evidence>
<dbReference type="AlphaFoldDB" id="A0A0K2G8N9"/>
<evidence type="ECO:0008006" key="3">
    <source>
        <dbReference type="Google" id="ProtNLM"/>
    </source>
</evidence>
<dbReference type="PATRIC" id="fig|42253.5.peg.888"/>
<dbReference type="EMBL" id="CP011801">
    <property type="protein sequence ID" value="ALA57341.1"/>
    <property type="molecule type" value="Genomic_DNA"/>
</dbReference>
<dbReference type="STRING" id="42253.NITMOv2_0906"/>
<dbReference type="RefSeq" id="WP_083447731.1">
    <property type="nucleotide sequence ID" value="NZ_CP011801.1"/>
</dbReference>
<name>A0A0K2G8N9_NITMO</name>
<dbReference type="Proteomes" id="UP000069205">
    <property type="component" value="Chromosome"/>
</dbReference>
<accession>A0A0K2G8N9</accession>
<reference evidence="1 2" key="1">
    <citation type="journal article" date="2015" name="Proc. Natl. Acad. Sci. U.S.A.">
        <title>Expanded metabolic versatility of ubiquitous nitrite-oxidizing bacteria from the genus Nitrospira.</title>
        <authorList>
            <person name="Koch H."/>
            <person name="Lucker S."/>
            <person name="Albertsen M."/>
            <person name="Kitzinger K."/>
            <person name="Herbold C."/>
            <person name="Spieck E."/>
            <person name="Nielsen P.H."/>
            <person name="Wagner M."/>
            <person name="Daims H."/>
        </authorList>
    </citation>
    <scope>NUCLEOTIDE SEQUENCE [LARGE SCALE GENOMIC DNA]</scope>
    <source>
        <strain evidence="1 2">NSP M-1</strain>
    </source>
</reference>
<dbReference type="OrthoDB" id="9815005at2"/>
<keyword evidence="2" id="KW-1185">Reference proteome</keyword>
<evidence type="ECO:0000313" key="2">
    <source>
        <dbReference type="Proteomes" id="UP000069205"/>
    </source>
</evidence>
<proteinExistence type="predicted"/>
<organism evidence="1 2">
    <name type="scientific">Nitrospira moscoviensis</name>
    <dbReference type="NCBI Taxonomy" id="42253"/>
    <lineage>
        <taxon>Bacteria</taxon>
        <taxon>Pseudomonadati</taxon>
        <taxon>Nitrospirota</taxon>
        <taxon>Nitrospiria</taxon>
        <taxon>Nitrospirales</taxon>
        <taxon>Nitrospiraceae</taxon>
        <taxon>Nitrospira</taxon>
    </lineage>
</organism>
<dbReference type="KEGG" id="nmv:NITMOv2_0906"/>